<dbReference type="RefSeq" id="WP_262398253.1">
    <property type="nucleotide sequence ID" value="NZ_JACRTC010000007.1"/>
</dbReference>
<dbReference type="EMBL" id="JACRTC010000007">
    <property type="protein sequence ID" value="MBC8571162.1"/>
    <property type="molecule type" value="Genomic_DNA"/>
</dbReference>
<evidence type="ECO:0000259" key="2">
    <source>
        <dbReference type="PROSITE" id="PS51462"/>
    </source>
</evidence>
<dbReference type="Gene3D" id="3.90.79.10">
    <property type="entry name" value="Nucleoside Triphosphate Pyrophosphohydrolase"/>
    <property type="match status" value="1"/>
</dbReference>
<dbReference type="CDD" id="cd03674">
    <property type="entry name" value="NUDIX_Hydrolase"/>
    <property type="match status" value="1"/>
</dbReference>
<keyword evidence="3" id="KW-0378">Hydrolase</keyword>
<dbReference type="InterPro" id="IPR015797">
    <property type="entry name" value="NUDIX_hydrolase-like_dom_sf"/>
</dbReference>
<evidence type="ECO:0000313" key="3">
    <source>
        <dbReference type="EMBL" id="MBC8571162.1"/>
    </source>
</evidence>
<gene>
    <name evidence="3" type="ORF">H8709_10035</name>
</gene>
<feature type="domain" description="Nudix hydrolase" evidence="2">
    <location>
        <begin position="42"/>
        <end position="182"/>
    </location>
</feature>
<dbReference type="SUPFAM" id="SSF55811">
    <property type="entry name" value="Nudix"/>
    <property type="match status" value="1"/>
</dbReference>
<dbReference type="AlphaFoldDB" id="A0A926EC35"/>
<organism evidence="3 4">
    <name type="scientific">Zongyangia hominis</name>
    <dbReference type="NCBI Taxonomy" id="2763677"/>
    <lineage>
        <taxon>Bacteria</taxon>
        <taxon>Bacillati</taxon>
        <taxon>Bacillota</taxon>
        <taxon>Clostridia</taxon>
        <taxon>Eubacteriales</taxon>
        <taxon>Oscillospiraceae</taxon>
        <taxon>Zongyangia</taxon>
    </lineage>
</organism>
<comment type="similarity">
    <text evidence="1">Belongs to the Nudix hydrolase family.</text>
</comment>
<dbReference type="Proteomes" id="UP000660861">
    <property type="component" value="Unassembled WGS sequence"/>
</dbReference>
<evidence type="ECO:0000256" key="1">
    <source>
        <dbReference type="ARBA" id="ARBA00005582"/>
    </source>
</evidence>
<dbReference type="PROSITE" id="PS51462">
    <property type="entry name" value="NUDIX"/>
    <property type="match status" value="1"/>
</dbReference>
<dbReference type="PANTHER" id="PTHR43736">
    <property type="entry name" value="ADP-RIBOSE PYROPHOSPHATASE"/>
    <property type="match status" value="1"/>
</dbReference>
<accession>A0A926EC35</accession>
<dbReference type="GO" id="GO:0016787">
    <property type="term" value="F:hydrolase activity"/>
    <property type="evidence" value="ECO:0007669"/>
    <property type="project" value="UniProtKB-KW"/>
</dbReference>
<sequence length="186" mass="20582">MKHIDLLEAFRPGCEQEERDLELILSLAHADPLGILTRRSLTAHLTPSGLIFNPDGSRVLLVRHNLYGAWCWTGGHADGDPDLGAVAVREAEEETGVPVKLLSPAIAALDILPVYGHRKNGTYVSAHLHLCPSFVLIAKEEVPPRALPSENSGAQWFNLADIREASGEAWMYPIYEKLIARAKRYR</sequence>
<dbReference type="Pfam" id="PF00293">
    <property type="entry name" value="NUDIX"/>
    <property type="match status" value="1"/>
</dbReference>
<dbReference type="PANTHER" id="PTHR43736:SF1">
    <property type="entry name" value="DIHYDRONEOPTERIN TRIPHOSPHATE DIPHOSPHATASE"/>
    <property type="match status" value="1"/>
</dbReference>
<dbReference type="InterPro" id="IPR000086">
    <property type="entry name" value="NUDIX_hydrolase_dom"/>
</dbReference>
<name>A0A926EC35_9FIRM</name>
<evidence type="ECO:0000313" key="4">
    <source>
        <dbReference type="Proteomes" id="UP000660861"/>
    </source>
</evidence>
<protein>
    <submittedName>
        <fullName evidence="3">NUDIX hydrolase</fullName>
    </submittedName>
</protein>
<reference evidence="3" key="1">
    <citation type="submission" date="2020-08" db="EMBL/GenBank/DDBJ databases">
        <title>Genome public.</title>
        <authorList>
            <person name="Liu C."/>
            <person name="Sun Q."/>
        </authorList>
    </citation>
    <scope>NUCLEOTIDE SEQUENCE</scope>
    <source>
        <strain evidence="3">NSJ-54</strain>
    </source>
</reference>
<proteinExistence type="inferred from homology"/>
<comment type="caution">
    <text evidence="3">The sequence shown here is derived from an EMBL/GenBank/DDBJ whole genome shotgun (WGS) entry which is preliminary data.</text>
</comment>
<keyword evidence="4" id="KW-1185">Reference proteome</keyword>